<proteinExistence type="predicted"/>
<sequence>MLKLFLIISSIYLFAQMTLFLFSSRIFYKFTDFFSDTIKSNLRYNKFSYLLVTYITSVYAFIKGIQMDKSQNLDLLKFFLLVVLLVISIPINIGLTSIKNIHLRHGITMFLGIFLAAIIFWAALFSSL</sequence>
<evidence type="ECO:0000313" key="3">
    <source>
        <dbReference type="Proteomes" id="UP000198636"/>
    </source>
</evidence>
<keyword evidence="1" id="KW-0472">Membrane</keyword>
<feature type="transmembrane region" description="Helical" evidence="1">
    <location>
        <begin position="78"/>
        <end position="95"/>
    </location>
</feature>
<organism evidence="2 3">
    <name type="scientific">Alkaliphilus peptidifermentans DSM 18978</name>
    <dbReference type="NCBI Taxonomy" id="1120976"/>
    <lineage>
        <taxon>Bacteria</taxon>
        <taxon>Bacillati</taxon>
        <taxon>Bacillota</taxon>
        <taxon>Clostridia</taxon>
        <taxon>Peptostreptococcales</taxon>
        <taxon>Natronincolaceae</taxon>
        <taxon>Alkaliphilus</taxon>
    </lineage>
</organism>
<gene>
    <name evidence="2" type="ORF">SAMN03080606_02313</name>
</gene>
<accession>A0A1G5IBH7</accession>
<dbReference type="EMBL" id="FMUS01000014">
    <property type="protein sequence ID" value="SCY73131.1"/>
    <property type="molecule type" value="Genomic_DNA"/>
</dbReference>
<feature type="transmembrane region" description="Helical" evidence="1">
    <location>
        <begin position="107"/>
        <end position="125"/>
    </location>
</feature>
<keyword evidence="1" id="KW-1133">Transmembrane helix</keyword>
<feature type="transmembrane region" description="Helical" evidence="1">
    <location>
        <begin position="49"/>
        <end position="66"/>
    </location>
</feature>
<evidence type="ECO:0000256" key="1">
    <source>
        <dbReference type="SAM" id="Phobius"/>
    </source>
</evidence>
<protein>
    <submittedName>
        <fullName evidence="2">Uncharacterized protein</fullName>
    </submittedName>
</protein>
<keyword evidence="3" id="KW-1185">Reference proteome</keyword>
<dbReference type="Proteomes" id="UP000198636">
    <property type="component" value="Unassembled WGS sequence"/>
</dbReference>
<dbReference type="OrthoDB" id="9854500at2"/>
<name>A0A1G5IBH7_9FIRM</name>
<evidence type="ECO:0000313" key="2">
    <source>
        <dbReference type="EMBL" id="SCY73131.1"/>
    </source>
</evidence>
<dbReference type="RefSeq" id="WP_143003091.1">
    <property type="nucleotide sequence ID" value="NZ_FMUS01000014.1"/>
</dbReference>
<dbReference type="AlphaFoldDB" id="A0A1G5IBH7"/>
<reference evidence="2 3" key="1">
    <citation type="submission" date="2016-10" db="EMBL/GenBank/DDBJ databases">
        <authorList>
            <person name="de Groot N.N."/>
        </authorList>
    </citation>
    <scope>NUCLEOTIDE SEQUENCE [LARGE SCALE GENOMIC DNA]</scope>
    <source>
        <strain evidence="2 3">DSM 18978</strain>
    </source>
</reference>
<keyword evidence="1" id="KW-0812">Transmembrane</keyword>
<feature type="transmembrane region" description="Helical" evidence="1">
    <location>
        <begin position="6"/>
        <end position="28"/>
    </location>
</feature>